<accession>A0A1H3I264</accession>
<keyword evidence="8" id="KW-1185">Reference proteome</keyword>
<keyword evidence="3" id="KW-0328">Glycosyltransferase</keyword>
<comment type="subcellular location">
    <subcellularLocation>
        <location evidence="1">Cell membrane</location>
    </subcellularLocation>
</comment>
<evidence type="ECO:0000256" key="3">
    <source>
        <dbReference type="ARBA" id="ARBA00022676"/>
    </source>
</evidence>
<dbReference type="OrthoDB" id="9797391at2"/>
<gene>
    <name evidence="7" type="ORF">SAMN05444486_101813</name>
</gene>
<dbReference type="EMBL" id="FNPR01000001">
    <property type="protein sequence ID" value="SDY21793.1"/>
    <property type="molecule type" value="Genomic_DNA"/>
</dbReference>
<dbReference type="GO" id="GO:0016757">
    <property type="term" value="F:glycosyltransferase activity"/>
    <property type="evidence" value="ECO:0007669"/>
    <property type="project" value="UniProtKB-KW"/>
</dbReference>
<dbReference type="Pfam" id="PF00535">
    <property type="entry name" value="Glycos_transf_2"/>
    <property type="match status" value="1"/>
</dbReference>
<proteinExistence type="predicted"/>
<organism evidence="7 8">
    <name type="scientific">Lentibacter algarum</name>
    <dbReference type="NCBI Taxonomy" id="576131"/>
    <lineage>
        <taxon>Bacteria</taxon>
        <taxon>Pseudomonadati</taxon>
        <taxon>Pseudomonadota</taxon>
        <taxon>Alphaproteobacteria</taxon>
        <taxon>Rhodobacterales</taxon>
        <taxon>Roseobacteraceae</taxon>
        <taxon>Lentibacter</taxon>
    </lineage>
</organism>
<name>A0A1H3I264_9RHOB</name>
<dbReference type="InterPro" id="IPR029044">
    <property type="entry name" value="Nucleotide-diphossugar_trans"/>
</dbReference>
<evidence type="ECO:0000256" key="4">
    <source>
        <dbReference type="ARBA" id="ARBA00022679"/>
    </source>
</evidence>
<dbReference type="STRING" id="576131.SAMN05444486_101813"/>
<dbReference type="GeneID" id="78123601"/>
<keyword evidence="4 7" id="KW-0808">Transferase</keyword>
<protein>
    <submittedName>
        <fullName evidence="7">Glycosyl transferase family 2</fullName>
    </submittedName>
</protein>
<dbReference type="SUPFAM" id="SSF53448">
    <property type="entry name" value="Nucleotide-diphospho-sugar transferases"/>
    <property type="match status" value="1"/>
</dbReference>
<dbReference type="Gene3D" id="3.90.550.10">
    <property type="entry name" value="Spore Coat Polysaccharide Biosynthesis Protein SpsA, Chain A"/>
    <property type="match status" value="1"/>
</dbReference>
<sequence length="286" mass="30599">MAGLSVILPASNEADEIGACLEALLGSSPKPGYGSGSIPVPMPIEVIVVANGCSDSTADIARSYAPAFKGMGWDFQVLDLPHGGKMSALNAGDAVAHHRARAYLDADVRIGKPLLDQLARVLQTDKPVYASGDCLIAPPESFATRSYARLYARVPFMTMGVPGCGLFGVSAAGRRRWGQFPDIISDDTFVRLSFAPSERLKLRSAYVWPLVEGFSNLVRVRKRQNAGVAEIAALFPDLARNDDKPRLGLAKIGSLALRDPVGFAVYGAVALLTRFGPDPKDWSRGR</sequence>
<keyword evidence="2" id="KW-1003">Cell membrane</keyword>
<evidence type="ECO:0000256" key="2">
    <source>
        <dbReference type="ARBA" id="ARBA00022475"/>
    </source>
</evidence>
<feature type="domain" description="Glycosyltransferase 2-like" evidence="6">
    <location>
        <begin position="5"/>
        <end position="146"/>
    </location>
</feature>
<evidence type="ECO:0000313" key="8">
    <source>
        <dbReference type="Proteomes" id="UP000199026"/>
    </source>
</evidence>
<evidence type="ECO:0000259" key="6">
    <source>
        <dbReference type="Pfam" id="PF00535"/>
    </source>
</evidence>
<evidence type="ECO:0000313" key="7">
    <source>
        <dbReference type="EMBL" id="SDY21793.1"/>
    </source>
</evidence>
<dbReference type="AlphaFoldDB" id="A0A1H3I264"/>
<dbReference type="GO" id="GO:0005886">
    <property type="term" value="C:plasma membrane"/>
    <property type="evidence" value="ECO:0007669"/>
    <property type="project" value="UniProtKB-SubCell"/>
</dbReference>
<evidence type="ECO:0000256" key="1">
    <source>
        <dbReference type="ARBA" id="ARBA00004236"/>
    </source>
</evidence>
<keyword evidence="5" id="KW-0472">Membrane</keyword>
<dbReference type="Proteomes" id="UP000199026">
    <property type="component" value="Unassembled WGS sequence"/>
</dbReference>
<reference evidence="7 8" key="1">
    <citation type="submission" date="2016-10" db="EMBL/GenBank/DDBJ databases">
        <authorList>
            <person name="de Groot N.N."/>
        </authorList>
    </citation>
    <scope>NUCLEOTIDE SEQUENCE [LARGE SCALE GENOMIC DNA]</scope>
    <source>
        <strain evidence="7 8">DSM 24677</strain>
    </source>
</reference>
<dbReference type="PANTHER" id="PTHR43646:SF2">
    <property type="entry name" value="GLYCOSYLTRANSFERASE 2-LIKE DOMAIN-CONTAINING PROTEIN"/>
    <property type="match status" value="1"/>
</dbReference>
<dbReference type="PANTHER" id="PTHR43646">
    <property type="entry name" value="GLYCOSYLTRANSFERASE"/>
    <property type="match status" value="1"/>
</dbReference>
<evidence type="ECO:0000256" key="5">
    <source>
        <dbReference type="ARBA" id="ARBA00023136"/>
    </source>
</evidence>
<dbReference type="RefSeq" id="WP_089888034.1">
    <property type="nucleotide sequence ID" value="NZ_CP158687.1"/>
</dbReference>
<dbReference type="InterPro" id="IPR001173">
    <property type="entry name" value="Glyco_trans_2-like"/>
</dbReference>